<feature type="compositionally biased region" description="Low complexity" evidence="1">
    <location>
        <begin position="25"/>
        <end position="46"/>
    </location>
</feature>
<feature type="transmembrane region" description="Helical" evidence="2">
    <location>
        <begin position="261"/>
        <end position="287"/>
    </location>
</feature>
<evidence type="ECO:0000256" key="2">
    <source>
        <dbReference type="SAM" id="Phobius"/>
    </source>
</evidence>
<dbReference type="EMBL" id="JASNVU010000006">
    <property type="protein sequence ID" value="MDK4334985.1"/>
    <property type="molecule type" value="Genomic_DNA"/>
</dbReference>
<accession>A0AAP4F9V3</accession>
<feature type="transmembrane region" description="Helical" evidence="2">
    <location>
        <begin position="167"/>
        <end position="193"/>
    </location>
</feature>
<feature type="transmembrane region" description="Helical" evidence="2">
    <location>
        <begin position="123"/>
        <end position="146"/>
    </location>
</feature>
<keyword evidence="2" id="KW-1133">Transmembrane helix</keyword>
<dbReference type="Proteomes" id="UP001230317">
    <property type="component" value="Unassembled WGS sequence"/>
</dbReference>
<feature type="compositionally biased region" description="Basic and acidic residues" evidence="1">
    <location>
        <begin position="1"/>
        <end position="23"/>
    </location>
</feature>
<dbReference type="RefSeq" id="WP_284631009.1">
    <property type="nucleotide sequence ID" value="NZ_JASNVC010000002.1"/>
</dbReference>
<organism evidence="3 4">
    <name type="scientific">Corynebacterium accolens</name>
    <dbReference type="NCBI Taxonomy" id="38284"/>
    <lineage>
        <taxon>Bacteria</taxon>
        <taxon>Bacillati</taxon>
        <taxon>Actinomycetota</taxon>
        <taxon>Actinomycetes</taxon>
        <taxon>Mycobacteriales</taxon>
        <taxon>Corynebacteriaceae</taxon>
        <taxon>Corynebacterium</taxon>
    </lineage>
</organism>
<evidence type="ECO:0008006" key="5">
    <source>
        <dbReference type="Google" id="ProtNLM"/>
    </source>
</evidence>
<reference evidence="3" key="1">
    <citation type="submission" date="2023-05" db="EMBL/GenBank/DDBJ databases">
        <title>Metabolic capabilities are highly conserved among human nasal-associated Corynebacterium species in pangenomic analyses.</title>
        <authorList>
            <person name="Tran T.H."/>
            <person name="Roberts A.Q."/>
            <person name="Escapa I.F."/>
            <person name="Gao W."/>
            <person name="Conlan S."/>
            <person name="Kong H."/>
            <person name="Segre J.A."/>
            <person name="Kelly M.S."/>
            <person name="Lemon K.P."/>
        </authorList>
    </citation>
    <scope>NUCLEOTIDE SEQUENCE</scope>
    <source>
        <strain evidence="3">KPL2618</strain>
    </source>
</reference>
<name>A0AAP4F9V3_9CORY</name>
<gene>
    <name evidence="3" type="ORF">QPX58_06085</name>
</gene>
<keyword evidence="2" id="KW-0812">Transmembrane</keyword>
<dbReference type="AlphaFoldDB" id="A0AAP4F9V3"/>
<evidence type="ECO:0000313" key="3">
    <source>
        <dbReference type="EMBL" id="MDK4334985.1"/>
    </source>
</evidence>
<evidence type="ECO:0000256" key="1">
    <source>
        <dbReference type="SAM" id="MobiDB-lite"/>
    </source>
</evidence>
<feature type="transmembrane region" description="Helical" evidence="2">
    <location>
        <begin position="205"/>
        <end position="226"/>
    </location>
</feature>
<feature type="region of interest" description="Disordered" evidence="1">
    <location>
        <begin position="1"/>
        <end position="48"/>
    </location>
</feature>
<feature type="transmembrane region" description="Helical" evidence="2">
    <location>
        <begin position="88"/>
        <end position="111"/>
    </location>
</feature>
<comment type="caution">
    <text evidence="3">The sequence shown here is derived from an EMBL/GenBank/DDBJ whole genome shotgun (WGS) entry which is preliminary data.</text>
</comment>
<proteinExistence type="predicted"/>
<evidence type="ECO:0000313" key="4">
    <source>
        <dbReference type="Proteomes" id="UP001230317"/>
    </source>
</evidence>
<sequence length="310" mass="32746">MNDDKSGGNDDFPRYEPTDHPEDQPSYGSLPSYGGSHESGSYESSGNQGYAGYQAQDNTVNSGGFTGKPSAIDSISWAFRTVFKNWKLWILGALLVGVIVIAVSGVSLAVAPAEGADASGAGSIVQIVSYVIMAVVSLMAMRLALFQIDDPRTGWSYVGKDVRWWQPLVIMIIIGIISSVVMFIFVGGSIFLGPDAGADATEEEALESMAGLFGVVALLTLIGLFIQPLYMLMQWFAADGDGVGQAIKKGFKAGKGNYGQLLLLTVLNMLIIIGGFILLLVGLIVAVPVTLLSTAYLFRQCAGRAVGQAG</sequence>
<protein>
    <recommendedName>
        <fullName evidence="5">DUF975 domain-containing protein</fullName>
    </recommendedName>
</protein>
<keyword evidence="2" id="KW-0472">Membrane</keyword>